<keyword evidence="2" id="KW-0812">Transmembrane</keyword>
<proteinExistence type="predicted"/>
<dbReference type="EMBL" id="JAATIP010000211">
    <property type="protein sequence ID" value="KAF4359914.1"/>
    <property type="molecule type" value="Genomic_DNA"/>
</dbReference>
<evidence type="ECO:0008006" key="7">
    <source>
        <dbReference type="Google" id="ProtNLM"/>
    </source>
</evidence>
<name>A0A7J6HCE9_CANSA</name>
<evidence type="ECO:0000313" key="6">
    <source>
        <dbReference type="Proteomes" id="UP000583929"/>
    </source>
</evidence>
<dbReference type="AlphaFoldDB" id="A0A7J6HCE9"/>
<dbReference type="EMBL" id="JAATIQ010000054">
    <property type="protein sequence ID" value="KAF4392169.1"/>
    <property type="molecule type" value="Genomic_DNA"/>
</dbReference>
<dbReference type="Gene3D" id="2.60.40.1820">
    <property type="match status" value="1"/>
</dbReference>
<evidence type="ECO:0000313" key="4">
    <source>
        <dbReference type="EMBL" id="KAF4392169.1"/>
    </source>
</evidence>
<keyword evidence="2" id="KW-1133">Transmembrane helix</keyword>
<dbReference type="Proteomes" id="UP000525078">
    <property type="component" value="Unassembled WGS sequence"/>
</dbReference>
<dbReference type="SUPFAM" id="SSF117070">
    <property type="entry name" value="LEA14-like"/>
    <property type="match status" value="1"/>
</dbReference>
<dbReference type="PANTHER" id="PTHR31852">
    <property type="entry name" value="LATE EMBRYOGENESIS ABUNDANT (LEA) HYDROXYPROLINE-RICH GLYCOPROTEIN FAMILY"/>
    <property type="match status" value="1"/>
</dbReference>
<gene>
    <name evidence="3" type="ORF">F8388_008819</name>
    <name evidence="4" type="ORF">G4B88_026158</name>
</gene>
<organism evidence="4 6">
    <name type="scientific">Cannabis sativa</name>
    <name type="common">Hemp</name>
    <name type="synonym">Marijuana</name>
    <dbReference type="NCBI Taxonomy" id="3483"/>
    <lineage>
        <taxon>Eukaryota</taxon>
        <taxon>Viridiplantae</taxon>
        <taxon>Streptophyta</taxon>
        <taxon>Embryophyta</taxon>
        <taxon>Tracheophyta</taxon>
        <taxon>Spermatophyta</taxon>
        <taxon>Magnoliopsida</taxon>
        <taxon>eudicotyledons</taxon>
        <taxon>Gunneridae</taxon>
        <taxon>Pentapetalae</taxon>
        <taxon>rosids</taxon>
        <taxon>fabids</taxon>
        <taxon>Rosales</taxon>
        <taxon>Cannabaceae</taxon>
        <taxon>Cannabis</taxon>
    </lineage>
</organism>
<dbReference type="InterPro" id="IPR055301">
    <property type="entry name" value="Lea14-like_2"/>
</dbReference>
<dbReference type="Proteomes" id="UP000583929">
    <property type="component" value="Unassembled WGS sequence"/>
</dbReference>
<keyword evidence="6" id="KW-1185">Reference proteome</keyword>
<keyword evidence="2" id="KW-0472">Membrane</keyword>
<protein>
    <recommendedName>
        <fullName evidence="7">Late embryogenesis abundant protein LEA-2 subgroup domain-containing protein</fullName>
    </recommendedName>
</protein>
<feature type="region of interest" description="Disordered" evidence="1">
    <location>
        <begin position="1"/>
        <end position="20"/>
    </location>
</feature>
<evidence type="ECO:0000313" key="3">
    <source>
        <dbReference type="EMBL" id="KAF4359914.1"/>
    </source>
</evidence>
<evidence type="ECO:0000256" key="1">
    <source>
        <dbReference type="SAM" id="MobiDB-lite"/>
    </source>
</evidence>
<accession>A0A7J6HCE9</accession>
<reference evidence="5 6" key="1">
    <citation type="journal article" date="2020" name="bioRxiv">
        <title>Sequence and annotation of 42 cannabis genomes reveals extensive copy number variation in cannabinoid synthesis and pathogen resistance genes.</title>
        <authorList>
            <person name="Mckernan K.J."/>
            <person name="Helbert Y."/>
            <person name="Kane L.T."/>
            <person name="Ebling H."/>
            <person name="Zhang L."/>
            <person name="Liu B."/>
            <person name="Eaton Z."/>
            <person name="Mclaughlin S."/>
            <person name="Kingan S."/>
            <person name="Baybayan P."/>
            <person name="Concepcion G."/>
            <person name="Jordan M."/>
            <person name="Riva A."/>
            <person name="Barbazuk W."/>
            <person name="Harkins T."/>
        </authorList>
    </citation>
    <scope>NUCLEOTIDE SEQUENCE [LARGE SCALE GENOMIC DNA]</scope>
    <source>
        <strain evidence="5 6">cv. Jamaican Lion 4</strain>
        <strain evidence="4">Father</strain>
        <strain evidence="3">Mother</strain>
        <tissue evidence="4">Leaf</tissue>
    </source>
</reference>
<evidence type="ECO:0000313" key="5">
    <source>
        <dbReference type="Proteomes" id="UP000525078"/>
    </source>
</evidence>
<feature type="transmembrane region" description="Helical" evidence="2">
    <location>
        <begin position="30"/>
        <end position="57"/>
    </location>
</feature>
<evidence type="ECO:0000256" key="2">
    <source>
        <dbReference type="SAM" id="Phobius"/>
    </source>
</evidence>
<sequence>MEIDKEIDDNNTTGENNSSKKELKARRRRCLIAVGATIIVLILVIFIVILVLALTIFKPKQPITKLISTTVVGVTPHLTLPVVQLELNITLNLEILVKNRNYASFRHNGGTSLLFYGNNQVGNADIFPGNIPARGSATLSCRLVIEVDQIVGADLSGLISAVLSGQLPMETRTNIPGKVTFLGLIKKHVVAVSTCQFTVGLFDMKIANQVCDSETIT</sequence>
<comment type="caution">
    <text evidence="4">The sequence shown here is derived from an EMBL/GenBank/DDBJ whole genome shotgun (WGS) entry which is preliminary data.</text>
</comment>